<evidence type="ECO:0000313" key="2">
    <source>
        <dbReference type="EMBL" id="ESP02960.1"/>
    </source>
</evidence>
<gene>
    <name evidence="2" type="ORF">LOTGIDRAFT_156916</name>
</gene>
<dbReference type="EMBL" id="KB200129">
    <property type="protein sequence ID" value="ESP02960.1"/>
    <property type="molecule type" value="Genomic_DNA"/>
</dbReference>
<evidence type="ECO:0000256" key="1">
    <source>
        <dbReference type="SAM" id="SignalP"/>
    </source>
</evidence>
<sequence>MFRGLVCLFVVSVASAQFFGSTSPYGSNPNTGFNSIFGGGFSNPSLAYGTSPGLNGFGLNTANLGLNTAGLSSSGLYGTNGLYGSNIATSGVGYGSAATDGRIYTTETCNILFGSNSVLTFCSRFRQACGEILFNSSVASNTVRVCGG</sequence>
<protein>
    <submittedName>
        <fullName evidence="2">Uncharacterized protein</fullName>
    </submittedName>
</protein>
<dbReference type="AlphaFoldDB" id="V4CL27"/>
<feature type="chain" id="PRO_5004717415" evidence="1">
    <location>
        <begin position="17"/>
        <end position="148"/>
    </location>
</feature>
<dbReference type="Proteomes" id="UP000030746">
    <property type="component" value="Unassembled WGS sequence"/>
</dbReference>
<name>V4CL27_LOTGI</name>
<dbReference type="HOGENOM" id="CLU_1763423_0_0_1"/>
<organism evidence="2 3">
    <name type="scientific">Lottia gigantea</name>
    <name type="common">Giant owl limpet</name>
    <dbReference type="NCBI Taxonomy" id="225164"/>
    <lineage>
        <taxon>Eukaryota</taxon>
        <taxon>Metazoa</taxon>
        <taxon>Spiralia</taxon>
        <taxon>Lophotrochozoa</taxon>
        <taxon>Mollusca</taxon>
        <taxon>Gastropoda</taxon>
        <taxon>Patellogastropoda</taxon>
        <taxon>Lottioidea</taxon>
        <taxon>Lottiidae</taxon>
        <taxon>Lottia</taxon>
    </lineage>
</organism>
<dbReference type="CTD" id="20237143"/>
<feature type="non-terminal residue" evidence="2">
    <location>
        <position position="148"/>
    </location>
</feature>
<dbReference type="KEGG" id="lgi:LOTGIDRAFT_156916"/>
<accession>V4CL27</accession>
<dbReference type="OrthoDB" id="6147900at2759"/>
<feature type="signal peptide" evidence="1">
    <location>
        <begin position="1"/>
        <end position="16"/>
    </location>
</feature>
<evidence type="ECO:0000313" key="3">
    <source>
        <dbReference type="Proteomes" id="UP000030746"/>
    </source>
</evidence>
<dbReference type="GeneID" id="20237143"/>
<dbReference type="RefSeq" id="XP_009046430.1">
    <property type="nucleotide sequence ID" value="XM_009048182.1"/>
</dbReference>
<keyword evidence="1" id="KW-0732">Signal</keyword>
<keyword evidence="3" id="KW-1185">Reference proteome</keyword>
<reference evidence="2 3" key="1">
    <citation type="journal article" date="2013" name="Nature">
        <title>Insights into bilaterian evolution from three spiralian genomes.</title>
        <authorList>
            <person name="Simakov O."/>
            <person name="Marletaz F."/>
            <person name="Cho S.J."/>
            <person name="Edsinger-Gonzales E."/>
            <person name="Havlak P."/>
            <person name="Hellsten U."/>
            <person name="Kuo D.H."/>
            <person name="Larsson T."/>
            <person name="Lv J."/>
            <person name="Arendt D."/>
            <person name="Savage R."/>
            <person name="Osoegawa K."/>
            <person name="de Jong P."/>
            <person name="Grimwood J."/>
            <person name="Chapman J.A."/>
            <person name="Shapiro H."/>
            <person name="Aerts A."/>
            <person name="Otillar R.P."/>
            <person name="Terry A.Y."/>
            <person name="Boore J.L."/>
            <person name="Grigoriev I.V."/>
            <person name="Lindberg D.R."/>
            <person name="Seaver E.C."/>
            <person name="Weisblat D.A."/>
            <person name="Putnam N.H."/>
            <person name="Rokhsar D.S."/>
        </authorList>
    </citation>
    <scope>NUCLEOTIDE SEQUENCE [LARGE SCALE GENOMIC DNA]</scope>
</reference>
<proteinExistence type="predicted"/>